<keyword evidence="4" id="KW-0808">Transferase</keyword>
<gene>
    <name evidence="10" type="ORF">BCF44_102607</name>
</gene>
<organism evidence="10 11">
    <name type="scientific">Kutzneria buriramensis</name>
    <dbReference type="NCBI Taxonomy" id="1045776"/>
    <lineage>
        <taxon>Bacteria</taxon>
        <taxon>Bacillati</taxon>
        <taxon>Actinomycetota</taxon>
        <taxon>Actinomycetes</taxon>
        <taxon>Pseudonocardiales</taxon>
        <taxon>Pseudonocardiaceae</taxon>
        <taxon>Kutzneria</taxon>
    </lineage>
</organism>
<feature type="compositionally biased region" description="Pro residues" evidence="7">
    <location>
        <begin position="738"/>
        <end position="754"/>
    </location>
</feature>
<dbReference type="RefSeq" id="WP_170217385.1">
    <property type="nucleotide sequence ID" value="NZ_CP144375.1"/>
</dbReference>
<name>A0A3E0I8B2_9PSEU</name>
<dbReference type="InterPro" id="IPR036890">
    <property type="entry name" value="HATPase_C_sf"/>
</dbReference>
<evidence type="ECO:0000256" key="8">
    <source>
        <dbReference type="SAM" id="Phobius"/>
    </source>
</evidence>
<dbReference type="Gene3D" id="3.30.565.10">
    <property type="entry name" value="Histidine kinase-like ATPase, C-terminal domain"/>
    <property type="match status" value="1"/>
</dbReference>
<feature type="compositionally biased region" description="Low complexity" evidence="7">
    <location>
        <begin position="914"/>
        <end position="927"/>
    </location>
</feature>
<feature type="compositionally biased region" description="Pro residues" evidence="7">
    <location>
        <begin position="790"/>
        <end position="802"/>
    </location>
</feature>
<dbReference type="InterPro" id="IPR013587">
    <property type="entry name" value="Nitrate/nitrite_sensing"/>
</dbReference>
<dbReference type="AlphaFoldDB" id="A0A3E0I8B2"/>
<feature type="compositionally biased region" description="Pro residues" evidence="7">
    <location>
        <begin position="765"/>
        <end position="776"/>
    </location>
</feature>
<keyword evidence="5 10" id="KW-0418">Kinase</keyword>
<dbReference type="PANTHER" id="PTHR44936">
    <property type="entry name" value="SENSOR PROTEIN CREC"/>
    <property type="match status" value="1"/>
</dbReference>
<evidence type="ECO:0000259" key="9">
    <source>
        <dbReference type="SMART" id="SM00387"/>
    </source>
</evidence>
<dbReference type="SMART" id="SM00387">
    <property type="entry name" value="HATPase_c"/>
    <property type="match status" value="1"/>
</dbReference>
<evidence type="ECO:0000256" key="1">
    <source>
        <dbReference type="ARBA" id="ARBA00000085"/>
    </source>
</evidence>
<evidence type="ECO:0000256" key="2">
    <source>
        <dbReference type="ARBA" id="ARBA00012438"/>
    </source>
</evidence>
<dbReference type="GO" id="GO:0004673">
    <property type="term" value="F:protein histidine kinase activity"/>
    <property type="evidence" value="ECO:0007669"/>
    <property type="project" value="UniProtKB-EC"/>
</dbReference>
<keyword evidence="8" id="KW-1133">Transmembrane helix</keyword>
<dbReference type="GO" id="GO:0000160">
    <property type="term" value="P:phosphorelay signal transduction system"/>
    <property type="evidence" value="ECO:0007669"/>
    <property type="project" value="UniProtKB-KW"/>
</dbReference>
<dbReference type="SUPFAM" id="SSF55874">
    <property type="entry name" value="ATPase domain of HSP90 chaperone/DNA topoisomerase II/histidine kinase"/>
    <property type="match status" value="1"/>
</dbReference>
<feature type="compositionally biased region" description="Polar residues" evidence="7">
    <location>
        <begin position="856"/>
        <end position="866"/>
    </location>
</feature>
<evidence type="ECO:0000256" key="4">
    <source>
        <dbReference type="ARBA" id="ARBA00022679"/>
    </source>
</evidence>
<feature type="region of interest" description="Disordered" evidence="7">
    <location>
        <begin position="658"/>
        <end position="965"/>
    </location>
</feature>
<keyword evidence="3" id="KW-0597">Phosphoprotein</keyword>
<evidence type="ECO:0000256" key="3">
    <source>
        <dbReference type="ARBA" id="ARBA00022553"/>
    </source>
</evidence>
<evidence type="ECO:0000313" key="10">
    <source>
        <dbReference type="EMBL" id="REH54375.1"/>
    </source>
</evidence>
<dbReference type="Proteomes" id="UP000256269">
    <property type="component" value="Unassembled WGS sequence"/>
</dbReference>
<dbReference type="InterPro" id="IPR050980">
    <property type="entry name" value="2C_sensor_his_kinase"/>
</dbReference>
<dbReference type="PANTHER" id="PTHR44936:SF9">
    <property type="entry name" value="SENSOR PROTEIN CREC"/>
    <property type="match status" value="1"/>
</dbReference>
<keyword evidence="8" id="KW-0812">Transmembrane</keyword>
<comment type="catalytic activity">
    <reaction evidence="1">
        <text>ATP + protein L-histidine = ADP + protein N-phospho-L-histidine.</text>
        <dbReference type="EC" id="2.7.13.3"/>
    </reaction>
</comment>
<feature type="transmembrane region" description="Helical" evidence="8">
    <location>
        <begin position="345"/>
        <end position="366"/>
    </location>
</feature>
<accession>A0A3E0I8B2</accession>
<keyword evidence="11" id="KW-1185">Reference proteome</keyword>
<dbReference type="EMBL" id="QUNO01000002">
    <property type="protein sequence ID" value="REH54375.1"/>
    <property type="molecule type" value="Genomic_DNA"/>
</dbReference>
<evidence type="ECO:0000256" key="6">
    <source>
        <dbReference type="ARBA" id="ARBA00023012"/>
    </source>
</evidence>
<feature type="transmembrane region" description="Helical" evidence="8">
    <location>
        <begin position="20"/>
        <end position="42"/>
    </location>
</feature>
<proteinExistence type="predicted"/>
<feature type="domain" description="Histidine kinase/HSP90-like ATPase" evidence="9">
    <location>
        <begin position="543"/>
        <end position="655"/>
    </location>
</feature>
<keyword evidence="8" id="KW-0472">Membrane</keyword>
<reference evidence="10 11" key="1">
    <citation type="submission" date="2018-08" db="EMBL/GenBank/DDBJ databases">
        <title>Genomic Encyclopedia of Archaeal and Bacterial Type Strains, Phase II (KMG-II): from individual species to whole genera.</title>
        <authorList>
            <person name="Goeker M."/>
        </authorList>
    </citation>
    <scope>NUCLEOTIDE SEQUENCE [LARGE SCALE GENOMIC DNA]</scope>
    <source>
        <strain evidence="10 11">DSM 45791</strain>
    </source>
</reference>
<dbReference type="Pfam" id="PF02518">
    <property type="entry name" value="HATPase_c"/>
    <property type="match status" value="1"/>
</dbReference>
<dbReference type="InterPro" id="IPR003594">
    <property type="entry name" value="HATPase_dom"/>
</dbReference>
<evidence type="ECO:0000313" key="11">
    <source>
        <dbReference type="Proteomes" id="UP000256269"/>
    </source>
</evidence>
<feature type="compositionally biased region" description="Basic and acidic residues" evidence="7">
    <location>
        <begin position="687"/>
        <end position="696"/>
    </location>
</feature>
<sequence>MVQPSPGPWWHTVARWRNWPVLVKLAAVLVVPVVVAVTLGFLQVRSEIAQADSYTTIQRVIALRDTIGPLTTQLQRERTLAAQVPAQGVTAFHQQGKSVDAAAGKLADAAHRTTGLTPAASAWFNDLELSLGQLPAIRRPVEQSQDNDTDAVSAYTQIITTALNFDQALVVQLGDPQLSSPATALLDLEGAQEQIRLQQAVVLVGIARGHLVDAESKMLAASETRFDDNVSNFQAVASPEWQQAYQQTVAGVDVGTRRQLLDFASTQPVGQAAPVQNNVGAKKTTGVHQAPPPAGLTIPQDEWNRTSDATVALVDKVANNIAAQVRNTATDLQEGSSDRAGLESVVLVVTVLLAGGIGLVVGRYLLGSLGVLRRTALDVASRRLPEAVAKIREGRGDDVTIDPVPVYTTEEFGQVARAFDEVHGQAVKSAAEQASLRSNLGNIFVNLSRRSQGLVERQLRLMEQLERHEENPEQLANLFKLDHLATRMRRNNENLMVLSGLDLSRRFTKPLPLGDVLRAAVSEIEHYQRAVVRSAPTATIVGYAAGDLVRLIAELLDNATAFSRPDTQVTVDSHRDVNGDIVIQVVDQGIGMGETELGEANNRVSAGAAVEVPVSRQMGLFVVGRLASRHSFLVRFEPRHGGDGLSAVVTVPAELVVRGSGGGRERPLGGPAEAGLNGNGAPAPRIAPDDTRRLDPLVEDVVWPSDSVEDEPWDPPQRNAPVVPDTPPPNVVKAIDPSPTPLPTRRPPSRPVQPPTQSRPASPNGAPPNAVPPNAGPPVVESTGSMPRPAFQPPPAVQPPVPAEGSTWFAANTPANASPPPRQGPAPVRRPEVSLEPTSYAWFEHLNGEPPKGSPVQVNPSGTNVPEPTPAAPSEPVWPAEPPAARPAPTARPQGEQNGAGLPKRVPKAGLFKAAGAPDGGPATAAANRDPNRTRGFLASYQSGIRQDHTGAAASSENERGQESP</sequence>
<dbReference type="Pfam" id="PF08376">
    <property type="entry name" value="NIT"/>
    <property type="match status" value="1"/>
</dbReference>
<keyword evidence="6" id="KW-0902">Two-component regulatory system</keyword>
<evidence type="ECO:0000256" key="5">
    <source>
        <dbReference type="ARBA" id="ARBA00022777"/>
    </source>
</evidence>
<dbReference type="EC" id="2.7.13.3" evidence="2"/>
<protein>
    <recommendedName>
        <fullName evidence="2">histidine kinase</fullName>
        <ecNumber evidence="2">2.7.13.3</ecNumber>
    </recommendedName>
</protein>
<evidence type="ECO:0000256" key="7">
    <source>
        <dbReference type="SAM" id="MobiDB-lite"/>
    </source>
</evidence>
<comment type="caution">
    <text evidence="10">The sequence shown here is derived from an EMBL/GenBank/DDBJ whole genome shotgun (WGS) entry which is preliminary data.</text>
</comment>